<dbReference type="AlphaFoldDB" id="A0A918TZP9"/>
<dbReference type="Proteomes" id="UP000646244">
    <property type="component" value="Unassembled WGS sequence"/>
</dbReference>
<keyword evidence="3" id="KW-0449">Lipoprotein</keyword>
<reference evidence="3" key="2">
    <citation type="submission" date="2020-09" db="EMBL/GenBank/DDBJ databases">
        <authorList>
            <person name="Sun Q."/>
            <person name="Ohkuma M."/>
        </authorList>
    </citation>
    <scope>NUCLEOTIDE SEQUENCE</scope>
    <source>
        <strain evidence="3">JCM 4633</strain>
    </source>
</reference>
<proteinExistence type="predicted"/>
<feature type="compositionally biased region" description="Basic and acidic residues" evidence="1">
    <location>
        <begin position="169"/>
        <end position="178"/>
    </location>
</feature>
<evidence type="ECO:0000313" key="3">
    <source>
        <dbReference type="EMBL" id="GHC74604.1"/>
    </source>
</evidence>
<organism evidence="3 4">
    <name type="scientific">Streptomyces cinnamoneus</name>
    <name type="common">Streptoverticillium cinnamoneum</name>
    <dbReference type="NCBI Taxonomy" id="53446"/>
    <lineage>
        <taxon>Bacteria</taxon>
        <taxon>Bacillati</taxon>
        <taxon>Actinomycetota</taxon>
        <taxon>Actinomycetes</taxon>
        <taxon>Kitasatosporales</taxon>
        <taxon>Streptomycetaceae</taxon>
        <taxon>Streptomyces</taxon>
        <taxon>Streptomyces cinnamoneus group</taxon>
    </lineage>
</organism>
<feature type="domain" description="DUF8094" evidence="2">
    <location>
        <begin position="28"/>
        <end position="174"/>
    </location>
</feature>
<feature type="region of interest" description="Disordered" evidence="1">
    <location>
        <begin position="165"/>
        <end position="208"/>
    </location>
</feature>
<reference evidence="3" key="1">
    <citation type="journal article" date="2014" name="Int. J. Syst. Evol. Microbiol.">
        <title>Complete genome sequence of Corynebacterium casei LMG S-19264T (=DSM 44701T), isolated from a smear-ripened cheese.</title>
        <authorList>
            <consortium name="US DOE Joint Genome Institute (JGI-PGF)"/>
            <person name="Walter F."/>
            <person name="Albersmeier A."/>
            <person name="Kalinowski J."/>
            <person name="Ruckert C."/>
        </authorList>
    </citation>
    <scope>NUCLEOTIDE SEQUENCE</scope>
    <source>
        <strain evidence="3">JCM 4633</strain>
    </source>
</reference>
<dbReference type="EMBL" id="BMVB01000048">
    <property type="protein sequence ID" value="GHC74604.1"/>
    <property type="molecule type" value="Genomic_DNA"/>
</dbReference>
<evidence type="ECO:0000313" key="4">
    <source>
        <dbReference type="Proteomes" id="UP000646244"/>
    </source>
</evidence>
<feature type="domain" description="DUF8094" evidence="2">
    <location>
        <begin position="203"/>
        <end position="351"/>
    </location>
</feature>
<gene>
    <name evidence="3" type="ORF">GCM10010507_62510</name>
</gene>
<comment type="caution">
    <text evidence="3">The sequence shown here is derived from an EMBL/GenBank/DDBJ whole genome shotgun (WGS) entry which is preliminary data.</text>
</comment>
<accession>A0A918TZP9</accession>
<sequence>MFPAAALTLASLPAATGCVTVHGERAIVPSVSKAEAPKVLQRFTDGYTEAYRKLDPALVDRVETGALAEMGRADMVAQRAVTPGGNPGYPALVLKDARFTIPKSTGWPKFFVADTRSNRDDNRWLVVFTRGSARQPWKAAYLSLLAEGKVPKFVLDKDGYAEAVPARSADGKGGKNGKDSPAGMGGKSGGNDKAGDGGKGAASGGLMADPGVLSSSYTDYLRTGQGRTFAPGGATSQLRTERGKLARTPTFWTEYIDAPEQAPDFPALALRTEGGGALAFFTAHHRERRTMVKGVRPEVTDPRTKALLKGDLKQAVTYTRISEAAVQVPAREADGGMVFFLNRIESLTAAKGE</sequence>
<evidence type="ECO:0000256" key="1">
    <source>
        <dbReference type="SAM" id="MobiDB-lite"/>
    </source>
</evidence>
<protein>
    <submittedName>
        <fullName evidence="3">Lipoprotein</fullName>
    </submittedName>
</protein>
<evidence type="ECO:0000259" key="2">
    <source>
        <dbReference type="Pfam" id="PF26366"/>
    </source>
</evidence>
<dbReference type="InterPro" id="IPR058407">
    <property type="entry name" value="DUF8094"/>
</dbReference>
<name>A0A918TZP9_STRCJ</name>
<dbReference type="Pfam" id="PF26366">
    <property type="entry name" value="DUF8094"/>
    <property type="match status" value="2"/>
</dbReference>